<reference evidence="1" key="1">
    <citation type="submission" date="2014-11" db="EMBL/GenBank/DDBJ databases">
        <authorList>
            <person name="Amaro Gonzalez C."/>
        </authorList>
    </citation>
    <scope>NUCLEOTIDE SEQUENCE</scope>
</reference>
<evidence type="ECO:0000313" key="1">
    <source>
        <dbReference type="EMBL" id="JAH94857.1"/>
    </source>
</evidence>
<reference evidence="1" key="2">
    <citation type="journal article" date="2015" name="Fish Shellfish Immunol.">
        <title>Early steps in the European eel (Anguilla anguilla)-Vibrio vulnificus interaction in the gills: Role of the RtxA13 toxin.</title>
        <authorList>
            <person name="Callol A."/>
            <person name="Pajuelo D."/>
            <person name="Ebbesson L."/>
            <person name="Teles M."/>
            <person name="MacKenzie S."/>
            <person name="Amaro C."/>
        </authorList>
    </citation>
    <scope>NUCLEOTIDE SEQUENCE</scope>
</reference>
<proteinExistence type="predicted"/>
<sequence length="82" mass="10299">MRRGILFLTDYTILQYWLTLDFYHLTKCTHVWQNYTFFQHFIAIKQRTIIRKYHCSFDFIQYDKNIHFRTTVYTIFTILMSQ</sequence>
<name>A0A0E9WWP3_ANGAN</name>
<protein>
    <submittedName>
        <fullName evidence="1">Uncharacterized protein</fullName>
    </submittedName>
</protein>
<organism evidence="1">
    <name type="scientific">Anguilla anguilla</name>
    <name type="common">European freshwater eel</name>
    <name type="synonym">Muraena anguilla</name>
    <dbReference type="NCBI Taxonomy" id="7936"/>
    <lineage>
        <taxon>Eukaryota</taxon>
        <taxon>Metazoa</taxon>
        <taxon>Chordata</taxon>
        <taxon>Craniata</taxon>
        <taxon>Vertebrata</taxon>
        <taxon>Euteleostomi</taxon>
        <taxon>Actinopterygii</taxon>
        <taxon>Neopterygii</taxon>
        <taxon>Teleostei</taxon>
        <taxon>Anguilliformes</taxon>
        <taxon>Anguillidae</taxon>
        <taxon>Anguilla</taxon>
    </lineage>
</organism>
<dbReference type="EMBL" id="GBXM01013720">
    <property type="protein sequence ID" value="JAH94857.1"/>
    <property type="molecule type" value="Transcribed_RNA"/>
</dbReference>
<accession>A0A0E9WWP3</accession>
<dbReference type="AlphaFoldDB" id="A0A0E9WWP3"/>